<evidence type="ECO:0000313" key="2">
    <source>
        <dbReference type="EMBL" id="KXF81976.1"/>
    </source>
</evidence>
<dbReference type="Gene3D" id="2.130.10.10">
    <property type="entry name" value="YVTN repeat-like/Quinoprotein amine dehydrogenase"/>
    <property type="match status" value="1"/>
</dbReference>
<reference evidence="2 3" key="1">
    <citation type="submission" date="2015-11" db="EMBL/GenBank/DDBJ databases">
        <title>Genomic Taxonomy of the Vibrionaceae.</title>
        <authorList>
            <person name="Gomez-Gil B."/>
            <person name="Enciso-Ibarra J."/>
        </authorList>
    </citation>
    <scope>NUCLEOTIDE SEQUENCE [LARGE SCALE GENOMIC DNA]</scope>
    <source>
        <strain evidence="2 3">CAIM 912</strain>
    </source>
</reference>
<comment type="caution">
    <text evidence="2">The sequence shown here is derived from an EMBL/GenBank/DDBJ whole genome shotgun (WGS) entry which is preliminary data.</text>
</comment>
<dbReference type="STRING" id="294935.ATN88_18675"/>
<keyword evidence="3" id="KW-1185">Reference proteome</keyword>
<dbReference type="InterPro" id="IPR008311">
    <property type="entry name" value="UCP028101"/>
</dbReference>
<dbReference type="EMBL" id="LNTY01000032">
    <property type="protein sequence ID" value="KXF81976.1"/>
    <property type="molecule type" value="Genomic_DNA"/>
</dbReference>
<dbReference type="InterPro" id="IPR015943">
    <property type="entry name" value="WD40/YVTN_repeat-like_dom_sf"/>
</dbReference>
<dbReference type="Proteomes" id="UP000070529">
    <property type="component" value="Unassembled WGS sequence"/>
</dbReference>
<evidence type="ECO:0008006" key="4">
    <source>
        <dbReference type="Google" id="ProtNLM"/>
    </source>
</evidence>
<feature type="chain" id="PRO_5007465793" description="DUF1513 domain-containing protein" evidence="1">
    <location>
        <begin position="26"/>
        <end position="363"/>
    </location>
</feature>
<sequence length="363" mass="39391">MSMSQKRRRFLLSTLGVVCASGLMAGAFGSRQSSKEQKLPVLLGCAQRADGGFEVSAISVDGKPCYRVPLPKRGHGIALSKDHRIAFVFARRPGEFIQVIDTDSGKVLSLFEQQEGRIFYGHGDVHGEYLYTSEGVTETSEGIVGVYKISSSGGLSKVREFSGFGIGPHEIRVVNDTTLAVAVGGIKTRGREKLNIDDMAPALVLLDRENGEIKGRYELHDHQLSIRHMAVTSSGGVVVAQQYKGESEDALPLLAVLSSGGQFYSLNAREDQWQRFNHYIGSVACTDSQIVATSPRGNCFGVWDMKSGELLEIGSLLDASGASADKTGFALSSGSGRLVMQKTEKSHTYHDSDVVWDNHWVML</sequence>
<accession>A0A135I948</accession>
<gene>
    <name evidence="2" type="ORF">ATN88_18675</name>
</gene>
<dbReference type="InterPro" id="IPR011044">
    <property type="entry name" value="Quino_amine_DH_bsu"/>
</dbReference>
<dbReference type="AlphaFoldDB" id="A0A135I948"/>
<evidence type="ECO:0000256" key="1">
    <source>
        <dbReference type="SAM" id="SignalP"/>
    </source>
</evidence>
<protein>
    <recommendedName>
        <fullName evidence="4">DUF1513 domain-containing protein</fullName>
    </recommendedName>
</protein>
<dbReference type="SUPFAM" id="SSF50969">
    <property type="entry name" value="YVTN repeat-like/Quinoprotein amine dehydrogenase"/>
    <property type="match status" value="1"/>
</dbReference>
<feature type="signal peptide" evidence="1">
    <location>
        <begin position="1"/>
        <end position="25"/>
    </location>
</feature>
<organism evidence="2 3">
    <name type="scientific">Enterovibrio coralii</name>
    <dbReference type="NCBI Taxonomy" id="294935"/>
    <lineage>
        <taxon>Bacteria</taxon>
        <taxon>Pseudomonadati</taxon>
        <taxon>Pseudomonadota</taxon>
        <taxon>Gammaproteobacteria</taxon>
        <taxon>Vibrionales</taxon>
        <taxon>Vibrionaceae</taxon>
        <taxon>Enterovibrio</taxon>
    </lineage>
</organism>
<dbReference type="Pfam" id="PF07433">
    <property type="entry name" value="DUF1513"/>
    <property type="match status" value="1"/>
</dbReference>
<dbReference type="OrthoDB" id="5624218at2"/>
<evidence type="ECO:0000313" key="3">
    <source>
        <dbReference type="Proteomes" id="UP000070529"/>
    </source>
</evidence>
<dbReference type="PIRSF" id="PIRSF028101">
    <property type="entry name" value="UCP028101"/>
    <property type="match status" value="1"/>
</dbReference>
<proteinExistence type="predicted"/>
<keyword evidence="1" id="KW-0732">Signal</keyword>
<name>A0A135I948_9GAMM</name>